<reference evidence="6 7" key="1">
    <citation type="journal article" date="2019" name="Nat. Commun.">
        <title>A new type of DNA phosphorothioation-based antiviral system in archaea.</title>
        <authorList>
            <person name="Xiong L."/>
            <person name="Liu S."/>
            <person name="Chen S."/>
            <person name="Xiao Y."/>
            <person name="Zhu B."/>
            <person name="Gao Y."/>
            <person name="Zhang Y."/>
            <person name="Chen B."/>
            <person name="Luo J."/>
            <person name="Deng Z."/>
            <person name="Chen X."/>
            <person name="Wang L."/>
            <person name="Chen S."/>
        </authorList>
    </citation>
    <scope>NUCLEOTIDE SEQUENCE [LARGE SCALE GENOMIC DNA]</scope>
    <source>
        <strain evidence="6 7">CBA1105</strain>
    </source>
</reference>
<dbReference type="GO" id="GO:0046872">
    <property type="term" value="F:metal ion binding"/>
    <property type="evidence" value="ECO:0007669"/>
    <property type="project" value="UniProtKB-KW"/>
</dbReference>
<evidence type="ECO:0000256" key="2">
    <source>
        <dbReference type="ARBA" id="ARBA00022723"/>
    </source>
</evidence>
<accession>A0A4D6HGU2</accession>
<evidence type="ECO:0000259" key="5">
    <source>
        <dbReference type="SMART" id="SM00849"/>
    </source>
</evidence>
<evidence type="ECO:0000256" key="4">
    <source>
        <dbReference type="ARBA" id="ARBA00022833"/>
    </source>
</evidence>
<keyword evidence="3 6" id="KW-0378">Hydrolase</keyword>
<dbReference type="SUPFAM" id="SSF56281">
    <property type="entry name" value="Metallo-hydrolase/oxidoreductase"/>
    <property type="match status" value="1"/>
</dbReference>
<dbReference type="Gene3D" id="3.60.15.10">
    <property type="entry name" value="Ribonuclease Z/Hydroxyacylglutathione hydrolase-like"/>
    <property type="match status" value="1"/>
</dbReference>
<keyword evidence="2" id="KW-0479">Metal-binding</keyword>
<dbReference type="Proteomes" id="UP000296706">
    <property type="component" value="Chromosome"/>
</dbReference>
<dbReference type="GO" id="GO:0016787">
    <property type="term" value="F:hydrolase activity"/>
    <property type="evidence" value="ECO:0007669"/>
    <property type="project" value="UniProtKB-KW"/>
</dbReference>
<gene>
    <name evidence="6" type="ORF">DV733_14990</name>
</gene>
<dbReference type="EMBL" id="CP031310">
    <property type="protein sequence ID" value="QCC52456.1"/>
    <property type="molecule type" value="Genomic_DNA"/>
</dbReference>
<dbReference type="InterPro" id="IPR051453">
    <property type="entry name" value="MBL_Glyoxalase_II"/>
</dbReference>
<evidence type="ECO:0000313" key="7">
    <source>
        <dbReference type="Proteomes" id="UP000296706"/>
    </source>
</evidence>
<dbReference type="KEGG" id="hsn:DV733_14990"/>
<keyword evidence="7" id="KW-1185">Reference proteome</keyword>
<dbReference type="OrthoDB" id="197151at2157"/>
<dbReference type="PANTHER" id="PTHR46233:SF3">
    <property type="entry name" value="HYDROXYACYLGLUTATHIONE HYDROLASE GLOC"/>
    <property type="match status" value="1"/>
</dbReference>
<organism evidence="6 7">
    <name type="scientific">Halapricum salinum</name>
    <dbReference type="NCBI Taxonomy" id="1457250"/>
    <lineage>
        <taxon>Archaea</taxon>
        <taxon>Methanobacteriati</taxon>
        <taxon>Methanobacteriota</taxon>
        <taxon>Stenosarchaea group</taxon>
        <taxon>Halobacteria</taxon>
        <taxon>Halobacteriales</taxon>
        <taxon>Haloarculaceae</taxon>
        <taxon>Halapricum</taxon>
    </lineage>
</organism>
<comment type="cofactor">
    <cofactor evidence="1">
        <name>Zn(2+)</name>
        <dbReference type="ChEBI" id="CHEBI:29105"/>
    </cofactor>
</comment>
<dbReference type="InterPro" id="IPR001279">
    <property type="entry name" value="Metallo-B-lactamas"/>
</dbReference>
<sequence length="192" mass="20755">MITNLAAGQQVFTSNVFLVTGERTVLVDVGNDFDVCSAAREHVDEIDAVVLTHTHPDHVGNLDTVVSEFDVDVWGFDPDVSGVDHAIEDGEDVQLGDDVYTALHTPGHKNDHLCLYARAPGILIAGDLIFANGGFGRTDLEEGDRQQLLESIDRVRETVDDTLGELHCGHGPSVTNQPFDHVELAAQAARFG</sequence>
<dbReference type="PANTHER" id="PTHR46233">
    <property type="entry name" value="HYDROXYACYLGLUTATHIONE HYDROLASE GLOC"/>
    <property type="match status" value="1"/>
</dbReference>
<feature type="domain" description="Metallo-beta-lactamase" evidence="5">
    <location>
        <begin position="13"/>
        <end position="170"/>
    </location>
</feature>
<name>A0A4D6HGU2_9EURY</name>
<dbReference type="AlphaFoldDB" id="A0A4D6HGU2"/>
<protein>
    <submittedName>
        <fullName evidence="6">MBL fold metallo-hydrolase</fullName>
    </submittedName>
</protein>
<evidence type="ECO:0000256" key="3">
    <source>
        <dbReference type="ARBA" id="ARBA00022801"/>
    </source>
</evidence>
<keyword evidence="4" id="KW-0862">Zinc</keyword>
<evidence type="ECO:0000313" key="6">
    <source>
        <dbReference type="EMBL" id="QCC52456.1"/>
    </source>
</evidence>
<evidence type="ECO:0000256" key="1">
    <source>
        <dbReference type="ARBA" id="ARBA00001947"/>
    </source>
</evidence>
<dbReference type="STRING" id="1457250.GCA_000755225_01871"/>
<dbReference type="SMART" id="SM00849">
    <property type="entry name" value="Lactamase_B"/>
    <property type="match status" value="1"/>
</dbReference>
<dbReference type="InterPro" id="IPR036866">
    <property type="entry name" value="RibonucZ/Hydroxyglut_hydro"/>
</dbReference>
<dbReference type="GeneID" id="39849192"/>
<dbReference type="Pfam" id="PF00753">
    <property type="entry name" value="Lactamase_B"/>
    <property type="match status" value="2"/>
</dbReference>
<dbReference type="CDD" id="cd06262">
    <property type="entry name" value="metallo-hydrolase-like_MBL-fold"/>
    <property type="match status" value="1"/>
</dbReference>
<proteinExistence type="predicted"/>
<dbReference type="RefSeq" id="WP_049992779.1">
    <property type="nucleotide sequence ID" value="NZ_CP031310.1"/>
</dbReference>